<dbReference type="InterPro" id="IPR045851">
    <property type="entry name" value="AMP-bd_C_sf"/>
</dbReference>
<dbReference type="Pfam" id="PF00501">
    <property type="entry name" value="AMP-binding"/>
    <property type="match status" value="1"/>
</dbReference>
<organism evidence="5 6">
    <name type="scientific">Pseudochrobactrum kiredjianiae</name>
    <dbReference type="NCBI Taxonomy" id="386305"/>
    <lineage>
        <taxon>Bacteria</taxon>
        <taxon>Pseudomonadati</taxon>
        <taxon>Pseudomonadota</taxon>
        <taxon>Alphaproteobacteria</taxon>
        <taxon>Hyphomicrobiales</taxon>
        <taxon>Brucellaceae</taxon>
        <taxon>Pseudochrobactrum</taxon>
    </lineage>
</organism>
<dbReference type="SUPFAM" id="SSF56801">
    <property type="entry name" value="Acetyl-CoA synthetase-like"/>
    <property type="match status" value="1"/>
</dbReference>
<dbReference type="PANTHER" id="PTHR43201:SF5">
    <property type="entry name" value="MEDIUM-CHAIN ACYL-COA LIGASE ACSF2, MITOCHONDRIAL"/>
    <property type="match status" value="1"/>
</dbReference>
<feature type="domain" description="AMP-binding enzyme C-terminal" evidence="4">
    <location>
        <begin position="466"/>
        <end position="541"/>
    </location>
</feature>
<dbReference type="RefSeq" id="WP_289388328.1">
    <property type="nucleotide sequence ID" value="NZ_JAUCBM010000011.1"/>
</dbReference>
<dbReference type="Pfam" id="PF13193">
    <property type="entry name" value="AMP-binding_C"/>
    <property type="match status" value="1"/>
</dbReference>
<dbReference type="InterPro" id="IPR000873">
    <property type="entry name" value="AMP-dep_synth/lig_dom"/>
</dbReference>
<dbReference type="PROSITE" id="PS00455">
    <property type="entry name" value="AMP_BINDING"/>
    <property type="match status" value="1"/>
</dbReference>
<comment type="similarity">
    <text evidence="1">Belongs to the ATP-dependent AMP-binding enzyme family.</text>
</comment>
<evidence type="ECO:0000313" key="5">
    <source>
        <dbReference type="EMBL" id="MFD1226596.1"/>
    </source>
</evidence>
<dbReference type="Gene3D" id="3.30.300.30">
    <property type="match status" value="1"/>
</dbReference>
<feature type="domain" description="AMP-dependent synthetase/ligase" evidence="3">
    <location>
        <begin position="27"/>
        <end position="415"/>
    </location>
</feature>
<reference evidence="6" key="1">
    <citation type="journal article" date="2019" name="Int. J. Syst. Evol. Microbiol.">
        <title>The Global Catalogue of Microorganisms (GCM) 10K type strain sequencing project: providing services to taxonomists for standard genome sequencing and annotation.</title>
        <authorList>
            <consortium name="The Broad Institute Genomics Platform"/>
            <consortium name="The Broad Institute Genome Sequencing Center for Infectious Disease"/>
            <person name="Wu L."/>
            <person name="Ma J."/>
        </authorList>
    </citation>
    <scope>NUCLEOTIDE SEQUENCE [LARGE SCALE GENOMIC DNA]</scope>
    <source>
        <strain evidence="6">CCUG 49584</strain>
    </source>
</reference>
<accession>A0ABW3V217</accession>
<keyword evidence="6" id="KW-1185">Reference proteome</keyword>
<keyword evidence="2" id="KW-0436">Ligase</keyword>
<dbReference type="Proteomes" id="UP001597263">
    <property type="component" value="Unassembled WGS sequence"/>
</dbReference>
<name>A0ABW3V217_9HYPH</name>
<dbReference type="InterPro" id="IPR020845">
    <property type="entry name" value="AMP-binding_CS"/>
</dbReference>
<dbReference type="Gene3D" id="2.30.38.10">
    <property type="entry name" value="Luciferase, Domain 3"/>
    <property type="match status" value="1"/>
</dbReference>
<proteinExistence type="inferred from homology"/>
<evidence type="ECO:0000256" key="1">
    <source>
        <dbReference type="ARBA" id="ARBA00006432"/>
    </source>
</evidence>
<evidence type="ECO:0000259" key="3">
    <source>
        <dbReference type="Pfam" id="PF00501"/>
    </source>
</evidence>
<dbReference type="EMBL" id="JBHTMA010000030">
    <property type="protein sequence ID" value="MFD1226596.1"/>
    <property type="molecule type" value="Genomic_DNA"/>
</dbReference>
<evidence type="ECO:0000259" key="4">
    <source>
        <dbReference type="Pfam" id="PF13193"/>
    </source>
</evidence>
<comment type="caution">
    <text evidence="5">The sequence shown here is derived from an EMBL/GenBank/DDBJ whole genome shotgun (WGS) entry which is preliminary data.</text>
</comment>
<gene>
    <name evidence="5" type="ORF">ACFQ35_05445</name>
</gene>
<dbReference type="CDD" id="cd05917">
    <property type="entry name" value="FACL_like_2"/>
    <property type="match status" value="1"/>
</dbReference>
<dbReference type="Gene3D" id="3.40.50.980">
    <property type="match status" value="2"/>
</dbReference>
<dbReference type="InterPro" id="IPR025110">
    <property type="entry name" value="AMP-bd_C"/>
</dbReference>
<protein>
    <submittedName>
        <fullName evidence="5">AMP-binding protein</fullName>
    </submittedName>
</protein>
<evidence type="ECO:0000256" key="2">
    <source>
        <dbReference type="ARBA" id="ARBA00022598"/>
    </source>
</evidence>
<evidence type="ECO:0000313" key="6">
    <source>
        <dbReference type="Proteomes" id="UP001597263"/>
    </source>
</evidence>
<dbReference type="PANTHER" id="PTHR43201">
    <property type="entry name" value="ACYL-COA SYNTHETASE"/>
    <property type="match status" value="1"/>
</dbReference>
<sequence>MGEKLSIVKGTTGRPLIETTIGRFFDDACLRYAAIDALISVHQNIRLTYAELRQKTDALACGFLRLGLRCGDRIAIISHNNAEWVLTQFAAAKAGLILVNINPAYRLAELDFAIGKAGCKAIILSPCFKSSDYLTMITTLVPEIPNADPLNLHSEHFPFLKKVIRLGEEKTSGMINFADLFIPPQATELEALQVIGAGLNATDHANIQFTSGTTGSPKGATLTHRNILNNAQFVGDAIGLTAGERLCIPVPLYHCFGMVMGNLACLTHGATMIYPAASFEPEAVLQTVQNEHCSALYGVPTMFISVLNHPEFATYDVSSLRTGIMAGSPCPVEVMKRVIENLHMKQVTIAYGMTETSPVSFQSSIDDTVECRVTTVGRVQPHCEVKIIDGEGKIVPRGVSGELCTRGYLVMYGYWDDPEQTAAVIDRDGWMHTGDLAVIDGEGYCNIVGRIKDVIIRGGENIYPREVEEFLFRHPVIKDVQIVGVPDKKYGEVVCAWIILHDGAALTPDDLQAFCEGQIAHYKIPHYVKFVDSFPMTVTGKIQKFIIRRLMMQELGLEEQHTA</sequence>